<comment type="caution">
    <text evidence="10">The sequence shown here is derived from an EMBL/GenBank/DDBJ whole genome shotgun (WGS) entry which is preliminary data.</text>
</comment>
<dbReference type="CDD" id="cd00075">
    <property type="entry name" value="HATPase"/>
    <property type="match status" value="1"/>
</dbReference>
<evidence type="ECO:0000256" key="8">
    <source>
        <dbReference type="SAM" id="Phobius"/>
    </source>
</evidence>
<dbReference type="InterPro" id="IPR036097">
    <property type="entry name" value="HisK_dim/P_sf"/>
</dbReference>
<keyword evidence="3" id="KW-0597">Phosphoprotein</keyword>
<dbReference type="PRINTS" id="PR00344">
    <property type="entry name" value="BCTRLSENSOR"/>
</dbReference>
<keyword evidence="4" id="KW-0808">Transferase</keyword>
<dbReference type="FunFam" id="3.30.565.10:FF:000006">
    <property type="entry name" value="Sensor histidine kinase WalK"/>
    <property type="match status" value="1"/>
</dbReference>
<name>A0A5N1JHC6_9BACT</name>
<dbReference type="EC" id="2.7.13.3" evidence="2"/>
<evidence type="ECO:0000256" key="4">
    <source>
        <dbReference type="ARBA" id="ARBA00022679"/>
    </source>
</evidence>
<evidence type="ECO:0000313" key="10">
    <source>
        <dbReference type="EMBL" id="KAA9354795.1"/>
    </source>
</evidence>
<dbReference type="InterPro" id="IPR003594">
    <property type="entry name" value="HATPase_dom"/>
</dbReference>
<accession>A0A5N1JHC6</accession>
<dbReference type="SMART" id="SM00028">
    <property type="entry name" value="TPR"/>
    <property type="match status" value="4"/>
</dbReference>
<dbReference type="InterPro" id="IPR011990">
    <property type="entry name" value="TPR-like_helical_dom_sf"/>
</dbReference>
<evidence type="ECO:0000256" key="1">
    <source>
        <dbReference type="ARBA" id="ARBA00000085"/>
    </source>
</evidence>
<dbReference type="Pfam" id="PF00512">
    <property type="entry name" value="HisKA"/>
    <property type="match status" value="1"/>
</dbReference>
<dbReference type="InterPro" id="IPR003661">
    <property type="entry name" value="HisK_dim/P_dom"/>
</dbReference>
<dbReference type="SMART" id="SM00388">
    <property type="entry name" value="HisKA"/>
    <property type="match status" value="1"/>
</dbReference>
<gene>
    <name evidence="10" type="ORF">F0P93_09340</name>
</gene>
<comment type="catalytic activity">
    <reaction evidence="1">
        <text>ATP + protein L-histidine = ADP + protein N-phospho-L-histidine.</text>
        <dbReference type="EC" id="2.7.13.3"/>
    </reaction>
</comment>
<dbReference type="RefSeq" id="WP_150876109.1">
    <property type="nucleotide sequence ID" value="NZ_VTWS01000002.1"/>
</dbReference>
<keyword evidence="5 10" id="KW-0418">Kinase</keyword>
<evidence type="ECO:0000256" key="5">
    <source>
        <dbReference type="ARBA" id="ARBA00022777"/>
    </source>
</evidence>
<dbReference type="SUPFAM" id="SSF55874">
    <property type="entry name" value="ATPase domain of HSP90 chaperone/DNA topoisomerase II/histidine kinase"/>
    <property type="match status" value="1"/>
</dbReference>
<dbReference type="CDD" id="cd00082">
    <property type="entry name" value="HisKA"/>
    <property type="match status" value="1"/>
</dbReference>
<feature type="coiled-coil region" evidence="7">
    <location>
        <begin position="436"/>
        <end position="466"/>
    </location>
</feature>
<dbReference type="AlphaFoldDB" id="A0A5N1JHC6"/>
<dbReference type="PROSITE" id="PS51257">
    <property type="entry name" value="PROKAR_LIPOPROTEIN"/>
    <property type="match status" value="1"/>
</dbReference>
<keyword evidence="8" id="KW-0812">Transmembrane</keyword>
<keyword evidence="6" id="KW-0902">Two-component regulatory system</keyword>
<dbReference type="SMART" id="SM00387">
    <property type="entry name" value="HATPase_c"/>
    <property type="match status" value="1"/>
</dbReference>
<dbReference type="Proteomes" id="UP000326344">
    <property type="component" value="Unassembled WGS sequence"/>
</dbReference>
<dbReference type="Gene3D" id="1.25.40.10">
    <property type="entry name" value="Tetratricopeptide repeat domain"/>
    <property type="match status" value="1"/>
</dbReference>
<dbReference type="GO" id="GO:0000155">
    <property type="term" value="F:phosphorelay sensor kinase activity"/>
    <property type="evidence" value="ECO:0007669"/>
    <property type="project" value="InterPro"/>
</dbReference>
<dbReference type="PROSITE" id="PS50109">
    <property type="entry name" value="HIS_KIN"/>
    <property type="match status" value="1"/>
</dbReference>
<dbReference type="Pfam" id="PF13181">
    <property type="entry name" value="TPR_8"/>
    <property type="match status" value="1"/>
</dbReference>
<sequence length="682" mass="77946">MIKTYTLLIVVVLGLAIACEKSPNRHSDHTVWADSTAERATNLMDGKNPALAMRYLDSAYNALRKPGMGDLWKKYKVKAIYYTYYKQDFVNRRLYIDSMFTILKSKETTYPYEYAHTLYTLANLLQEEKKYNHAFKVYYDGRNFSKGSLDNCSLSDFSNALGIIRYRQEQYQQAIPYFKQAYREVSSCSNPVFQYSFIQRQSALNSIALCFEKTGRSDSAIFYYNRALEFIKASFRQHPHKQDFITTARAVVEGNLGGAYGRLNRFEEAEQHLQTNIRLNDRPGFSIEDAQTAKTKLVRLYIGHNRLPKAKSLLNELESDLVSGRGKSSSHGEIWESWYQLKWQYYDKVGDLAGAYRFSKKYHAYRDSLDRLNNGLKNVDIDQVLREHDQKYRLSLLEKSSELQNTYVIGLSVFLGMALCLAFVIWLSYHRSRANVKNLTELNSQMQQALSALENSQRENARLMKIVAHDLRNPIGAMSSMAELMLDDDNRAEEDRGFLKLIKDSGTNSLELVNNLLHMSGTSEKHFAKEEVNLADLVQHCADMLALRAADKQQYIRLNLQPAVLWLNYEKMWRVVSNLISNAIKFSPEGSVIEIAIEKNRESVQLIVKDEGIGIPPEVGSKIFDVFTESKRKGTSGEESFGLGLSITKQIVEAHAGKISFESVPNHPGTIFKIVLPEAGFE</sequence>
<dbReference type="Gene3D" id="1.10.287.130">
    <property type="match status" value="1"/>
</dbReference>
<feature type="transmembrane region" description="Helical" evidence="8">
    <location>
        <begin position="407"/>
        <end position="429"/>
    </location>
</feature>
<evidence type="ECO:0000256" key="6">
    <source>
        <dbReference type="ARBA" id="ARBA00023012"/>
    </source>
</evidence>
<dbReference type="PANTHER" id="PTHR43711">
    <property type="entry name" value="TWO-COMPONENT HISTIDINE KINASE"/>
    <property type="match status" value="1"/>
</dbReference>
<dbReference type="Pfam" id="PF02518">
    <property type="entry name" value="HATPase_c"/>
    <property type="match status" value="1"/>
</dbReference>
<evidence type="ECO:0000313" key="11">
    <source>
        <dbReference type="Proteomes" id="UP000326344"/>
    </source>
</evidence>
<feature type="domain" description="Histidine kinase" evidence="9">
    <location>
        <begin position="466"/>
        <end position="680"/>
    </location>
</feature>
<dbReference type="Gene3D" id="3.30.565.10">
    <property type="entry name" value="Histidine kinase-like ATPase, C-terminal domain"/>
    <property type="match status" value="1"/>
</dbReference>
<dbReference type="InterPro" id="IPR019734">
    <property type="entry name" value="TPR_rpt"/>
</dbReference>
<proteinExistence type="predicted"/>
<organism evidence="10 11">
    <name type="scientific">Larkinella humicola</name>
    <dbReference type="NCBI Taxonomy" id="2607654"/>
    <lineage>
        <taxon>Bacteria</taxon>
        <taxon>Pseudomonadati</taxon>
        <taxon>Bacteroidota</taxon>
        <taxon>Cytophagia</taxon>
        <taxon>Cytophagales</taxon>
        <taxon>Spirosomataceae</taxon>
        <taxon>Larkinella</taxon>
    </lineage>
</organism>
<keyword evidence="7" id="KW-0175">Coiled coil</keyword>
<evidence type="ECO:0000256" key="3">
    <source>
        <dbReference type="ARBA" id="ARBA00022553"/>
    </source>
</evidence>
<dbReference type="InterPro" id="IPR050736">
    <property type="entry name" value="Sensor_HK_Regulatory"/>
</dbReference>
<protein>
    <recommendedName>
        <fullName evidence="2">histidine kinase</fullName>
        <ecNumber evidence="2">2.7.13.3</ecNumber>
    </recommendedName>
</protein>
<keyword evidence="8" id="KW-1133">Transmembrane helix</keyword>
<evidence type="ECO:0000259" key="9">
    <source>
        <dbReference type="PROSITE" id="PS50109"/>
    </source>
</evidence>
<reference evidence="10 11" key="1">
    <citation type="submission" date="2019-09" db="EMBL/GenBank/DDBJ databases">
        <title>Genome Sequence of Larkinella sp MA1.</title>
        <authorList>
            <person name="Srinivasan S."/>
        </authorList>
    </citation>
    <scope>NUCLEOTIDE SEQUENCE [LARGE SCALE GENOMIC DNA]</scope>
    <source>
        <strain evidence="10 11">MA1</strain>
    </source>
</reference>
<keyword evidence="8" id="KW-0472">Membrane</keyword>
<evidence type="ECO:0000256" key="7">
    <source>
        <dbReference type="SAM" id="Coils"/>
    </source>
</evidence>
<dbReference type="InterPro" id="IPR004358">
    <property type="entry name" value="Sig_transdc_His_kin-like_C"/>
</dbReference>
<dbReference type="PANTHER" id="PTHR43711:SF1">
    <property type="entry name" value="HISTIDINE KINASE 1"/>
    <property type="match status" value="1"/>
</dbReference>
<dbReference type="InterPro" id="IPR036890">
    <property type="entry name" value="HATPase_C_sf"/>
</dbReference>
<keyword evidence="11" id="KW-1185">Reference proteome</keyword>
<evidence type="ECO:0000256" key="2">
    <source>
        <dbReference type="ARBA" id="ARBA00012438"/>
    </source>
</evidence>
<dbReference type="EMBL" id="VTWS01000002">
    <property type="protein sequence ID" value="KAA9354795.1"/>
    <property type="molecule type" value="Genomic_DNA"/>
</dbReference>
<dbReference type="SUPFAM" id="SSF47384">
    <property type="entry name" value="Homodimeric domain of signal transducing histidine kinase"/>
    <property type="match status" value="1"/>
</dbReference>
<dbReference type="InterPro" id="IPR005467">
    <property type="entry name" value="His_kinase_dom"/>
</dbReference>
<dbReference type="SUPFAM" id="SSF48452">
    <property type="entry name" value="TPR-like"/>
    <property type="match status" value="2"/>
</dbReference>